<accession>A0A1G6WVP6</accession>
<reference evidence="3" key="1">
    <citation type="submission" date="2016-10" db="EMBL/GenBank/DDBJ databases">
        <authorList>
            <person name="Varghese N."/>
            <person name="Submissions S."/>
        </authorList>
    </citation>
    <scope>NUCLEOTIDE SEQUENCE [LARGE SCALE GENOMIC DNA]</scope>
    <source>
        <strain evidence="3">DSM 26382</strain>
    </source>
</reference>
<evidence type="ECO:0000259" key="1">
    <source>
        <dbReference type="Pfam" id="PF15579"/>
    </source>
</evidence>
<gene>
    <name evidence="2" type="ORF">SAMN05216576_12916</name>
</gene>
<evidence type="ECO:0000313" key="3">
    <source>
        <dbReference type="Proteomes" id="UP000199467"/>
    </source>
</evidence>
<dbReference type="Proteomes" id="UP000199467">
    <property type="component" value="Unassembled WGS sequence"/>
</dbReference>
<organism evidence="2 3">
    <name type="scientific">Ectopseudomonas chengduensis</name>
    <dbReference type="NCBI Taxonomy" id="489632"/>
    <lineage>
        <taxon>Bacteria</taxon>
        <taxon>Pseudomonadati</taxon>
        <taxon>Pseudomonadota</taxon>
        <taxon>Gammaproteobacteria</taxon>
        <taxon>Pseudomonadales</taxon>
        <taxon>Pseudomonadaceae</taxon>
        <taxon>Ectopseudomonas</taxon>
    </lineage>
</organism>
<dbReference type="InterPro" id="IPR028969">
    <property type="entry name" value="Imm52"/>
</dbReference>
<protein>
    <submittedName>
        <fullName evidence="2">Immunity protein 52</fullName>
    </submittedName>
</protein>
<feature type="domain" description="Immunity protein 52" evidence="1">
    <location>
        <begin position="26"/>
        <end position="234"/>
    </location>
</feature>
<dbReference type="Pfam" id="PF15579">
    <property type="entry name" value="Imm52"/>
    <property type="match status" value="1"/>
</dbReference>
<proteinExistence type="predicted"/>
<dbReference type="EMBL" id="FMZQ01000029">
    <property type="protein sequence ID" value="SDD69901.1"/>
    <property type="molecule type" value="Genomic_DNA"/>
</dbReference>
<keyword evidence="3" id="KW-1185">Reference proteome</keyword>
<sequence>MASSFRPFVFKMRFNKHAIATVSHEEQLERIRYYLSTLGQLNPVLGKWYLQSASVQDALSNDVLSAPQALSTAAAASFDAEYPSWLSLSVWNGQEDPLQGGLAFSYDAHDMEAISSMDFEDAGALVSAIENPRPVLVEMLRQAVSIWPEIDWGVIAPGRYYLDGQTFNERQTIGWIGFCPHSLKASDFPDADELIDIPGRGTVLVSCAQVMDERNREHFRIVGTLDTKLVELGYLPLFNN</sequence>
<evidence type="ECO:0000313" key="2">
    <source>
        <dbReference type="EMBL" id="SDD69901.1"/>
    </source>
</evidence>
<name>A0A1G6WVP6_9GAMM</name>
<dbReference type="AlphaFoldDB" id="A0A1G6WVP6"/>
<dbReference type="RefSeq" id="WP_055985921.1">
    <property type="nucleotide sequence ID" value="NZ_FMZQ01000029.1"/>
</dbReference>